<evidence type="ECO:0000313" key="1">
    <source>
        <dbReference type="EMBL" id="GBE85754.1"/>
    </source>
</evidence>
<dbReference type="Proteomes" id="UP000287166">
    <property type="component" value="Unassembled WGS sequence"/>
</dbReference>
<keyword evidence="2" id="KW-1185">Reference proteome</keyword>
<comment type="caution">
    <text evidence="1">The sequence shown here is derived from an EMBL/GenBank/DDBJ whole genome shotgun (WGS) entry which is preliminary data.</text>
</comment>
<sequence length="110" mass="12007">MNETDNEGVAEKGIAVHEDCDDSAFRAGAAWTDNMSDANGSGLTQEIERIVVSSLSLVNPRAIASTPILLSFLIWIGVKRVQVDHSLLILLQQTKAWPSDLLILWVSFGK</sequence>
<reference evidence="1 2" key="1">
    <citation type="journal article" date="2018" name="Sci. Rep.">
        <title>Genome sequence of the cauliflower mushroom Sparassis crispa (Hanabiratake) and its association with beneficial usage.</title>
        <authorList>
            <person name="Kiyama R."/>
            <person name="Furutani Y."/>
            <person name="Kawaguchi K."/>
            <person name="Nakanishi T."/>
        </authorList>
    </citation>
    <scope>NUCLEOTIDE SEQUENCE [LARGE SCALE GENOMIC DNA]</scope>
</reference>
<protein>
    <submittedName>
        <fullName evidence="1">Uncharacterized protein</fullName>
    </submittedName>
</protein>
<dbReference type="EMBL" id="BFAD01000008">
    <property type="protein sequence ID" value="GBE85754.1"/>
    <property type="molecule type" value="Genomic_DNA"/>
</dbReference>
<dbReference type="GeneID" id="38782671"/>
<proteinExistence type="predicted"/>
<evidence type="ECO:0000313" key="2">
    <source>
        <dbReference type="Proteomes" id="UP000287166"/>
    </source>
</evidence>
<dbReference type="InParanoid" id="A0A401GVH9"/>
<organism evidence="1 2">
    <name type="scientific">Sparassis crispa</name>
    <dbReference type="NCBI Taxonomy" id="139825"/>
    <lineage>
        <taxon>Eukaryota</taxon>
        <taxon>Fungi</taxon>
        <taxon>Dikarya</taxon>
        <taxon>Basidiomycota</taxon>
        <taxon>Agaricomycotina</taxon>
        <taxon>Agaricomycetes</taxon>
        <taxon>Polyporales</taxon>
        <taxon>Sparassidaceae</taxon>
        <taxon>Sparassis</taxon>
    </lineage>
</organism>
<accession>A0A401GVH9</accession>
<name>A0A401GVH9_9APHY</name>
<dbReference type="RefSeq" id="XP_027616667.1">
    <property type="nucleotide sequence ID" value="XM_027760866.1"/>
</dbReference>
<dbReference type="AlphaFoldDB" id="A0A401GVH9"/>
<gene>
    <name evidence="1" type="ORF">SCP_0802760</name>
</gene>